<dbReference type="InterPro" id="IPR050463">
    <property type="entry name" value="Gfo/Idh/MocA_oxidrdct_glycsds"/>
</dbReference>
<feature type="domain" description="Gfo/Idh/MocA-like oxidoreductase N-terminal" evidence="6">
    <location>
        <begin position="23"/>
        <end position="148"/>
    </location>
</feature>
<dbReference type="GO" id="GO:0016798">
    <property type="term" value="F:hydrolase activity, acting on glycosyl bonds"/>
    <property type="evidence" value="ECO:0007669"/>
    <property type="project" value="UniProtKB-KW"/>
</dbReference>
<dbReference type="Gene3D" id="3.40.50.720">
    <property type="entry name" value="NAD(P)-binding Rossmann-like Domain"/>
    <property type="match status" value="1"/>
</dbReference>
<feature type="domain" description="Glycosyl hydrolase 109 C-terminal" evidence="7">
    <location>
        <begin position="186"/>
        <end position="233"/>
    </location>
</feature>
<dbReference type="AlphaFoldDB" id="G5G9X0"/>
<keyword evidence="3" id="KW-0378">Hydrolase</keyword>
<dbReference type="Pfam" id="PF21252">
    <property type="entry name" value="Glyco_hydro_109_C"/>
    <property type="match status" value="2"/>
</dbReference>
<evidence type="ECO:0000256" key="2">
    <source>
        <dbReference type="ARBA" id="ARBA00009329"/>
    </source>
</evidence>
<accession>G5G9X0</accession>
<evidence type="ECO:0000256" key="1">
    <source>
        <dbReference type="ARBA" id="ARBA00001911"/>
    </source>
</evidence>
<dbReference type="PANTHER" id="PTHR43818">
    <property type="entry name" value="BCDNA.GH03377"/>
    <property type="match status" value="1"/>
</dbReference>
<keyword evidence="5" id="KW-0326">Glycosidase</keyword>
<evidence type="ECO:0000259" key="7">
    <source>
        <dbReference type="Pfam" id="PF21252"/>
    </source>
</evidence>
<dbReference type="SUPFAM" id="SSF51735">
    <property type="entry name" value="NAD(P)-binding Rossmann-fold domains"/>
    <property type="match status" value="1"/>
</dbReference>
<dbReference type="Pfam" id="PF01408">
    <property type="entry name" value="GFO_IDH_MocA"/>
    <property type="match status" value="1"/>
</dbReference>
<sequence length="389" mass="44711">MSNFDALFLFLYLLFKHMILDSIRIGLIGVGQRGMKTLERYAFIRHAQICAVADLYEERLTMANYQLRAQGRKEAKKFSGKEAWKKLCEAQDIDLIYICTDWSSHTQMAVYAMQQGKDVAVEVPAATTVEECWQLVDTSEQTGRHCFMTENCCYDRFALATLEMQREGRFGDLTHCEGAYIHTLNITEHDWMEKTYKQHGGNPYPTHGLGPIGWLLNLHRGDRLDYLVSMTSQPGQINTTLLKTVKGKSIFLQLDVCTPRPYNRLQTICGTKGFSQKYPVPTLQFDKRKVFIGDEALEEAKKYETSDASLRWNQGHKLGVPNEMNYAMDSRLIHCLRHGLPLDIDVYDAAEWSCIAELSQISAQEESRPVEIPDFTRGRWKENPPHIFF</sequence>
<gene>
    <name evidence="8" type="ORF">HMPREF9332_00371</name>
</gene>
<keyword evidence="4" id="KW-0520">NAD</keyword>
<dbReference type="STRING" id="679199.HMPREF9332_00371"/>
<dbReference type="PATRIC" id="fig|679199.3.peg.387"/>
<organism evidence="8 9">
    <name type="scientific">Alloprevotella rava F0323</name>
    <dbReference type="NCBI Taxonomy" id="679199"/>
    <lineage>
        <taxon>Bacteria</taxon>
        <taxon>Pseudomonadati</taxon>
        <taxon>Bacteroidota</taxon>
        <taxon>Bacteroidia</taxon>
        <taxon>Bacteroidales</taxon>
        <taxon>Prevotellaceae</taxon>
        <taxon>Alloprevotella</taxon>
    </lineage>
</organism>
<reference evidence="8 9" key="1">
    <citation type="submission" date="2011-08" db="EMBL/GenBank/DDBJ databases">
        <title>The Genome Sequence of Prevotella sp. oral taxon 302 str. F0323.</title>
        <authorList>
            <consortium name="The Broad Institute Genome Sequencing Platform"/>
            <person name="Earl A."/>
            <person name="Ward D."/>
            <person name="Feldgarden M."/>
            <person name="Gevers D."/>
            <person name="Izard J."/>
            <person name="Blanton J.M."/>
            <person name="Baranova O.V."/>
            <person name="Tanner A.C."/>
            <person name="Dewhirst F.E."/>
            <person name="Young S.K."/>
            <person name="Zeng Q."/>
            <person name="Gargeya S."/>
            <person name="Fitzgerald M."/>
            <person name="Haas B."/>
            <person name="Abouelleil A."/>
            <person name="Alvarado L."/>
            <person name="Arachchi H.M."/>
            <person name="Berlin A."/>
            <person name="Brown A."/>
            <person name="Chapman S.B."/>
            <person name="Chen Z."/>
            <person name="Dunbar C."/>
            <person name="Freedman E."/>
            <person name="Gearin G."/>
            <person name="Gellesch M."/>
            <person name="Goldberg J."/>
            <person name="Griggs A."/>
            <person name="Gujja S."/>
            <person name="Heiman D."/>
            <person name="Howarth C."/>
            <person name="Larson L."/>
            <person name="Lui A."/>
            <person name="MacDonald P.J.P."/>
            <person name="Montmayeur A."/>
            <person name="Murphy C."/>
            <person name="Neiman D."/>
            <person name="Pearson M."/>
            <person name="Priest M."/>
            <person name="Roberts A."/>
            <person name="Saif S."/>
            <person name="Shea T."/>
            <person name="Shenoy N."/>
            <person name="Sisk P."/>
            <person name="Stolte C."/>
            <person name="Sykes S."/>
            <person name="Wortman J."/>
            <person name="Nusbaum C."/>
            <person name="Birren B."/>
        </authorList>
    </citation>
    <scope>NUCLEOTIDE SEQUENCE [LARGE SCALE GENOMIC DNA]</scope>
    <source>
        <strain evidence="8 9">F0323</strain>
    </source>
</reference>
<dbReference type="eggNOG" id="COG0673">
    <property type="taxonomic scope" value="Bacteria"/>
</dbReference>
<protein>
    <submittedName>
        <fullName evidence="8">Uncharacterized protein</fullName>
    </submittedName>
</protein>
<name>G5G9X0_9BACT</name>
<proteinExistence type="inferred from homology"/>
<dbReference type="HOGENOM" id="CLU_046965_0_0_10"/>
<dbReference type="Proteomes" id="UP000015993">
    <property type="component" value="Unassembled WGS sequence"/>
</dbReference>
<evidence type="ECO:0000313" key="9">
    <source>
        <dbReference type="Proteomes" id="UP000015993"/>
    </source>
</evidence>
<evidence type="ECO:0000313" key="8">
    <source>
        <dbReference type="EMBL" id="EHG24170.1"/>
    </source>
</evidence>
<dbReference type="EMBL" id="ACZK01000010">
    <property type="protein sequence ID" value="EHG24170.1"/>
    <property type="molecule type" value="Genomic_DNA"/>
</dbReference>
<comment type="cofactor">
    <cofactor evidence="1">
        <name>NAD(+)</name>
        <dbReference type="ChEBI" id="CHEBI:57540"/>
    </cofactor>
</comment>
<comment type="similarity">
    <text evidence="2">Belongs to the Gfo/Idh/MocA family. Glycosyl hydrolase 109 subfamily.</text>
</comment>
<evidence type="ECO:0000256" key="5">
    <source>
        <dbReference type="ARBA" id="ARBA00023295"/>
    </source>
</evidence>
<dbReference type="InterPro" id="IPR036291">
    <property type="entry name" value="NAD(P)-bd_dom_sf"/>
</dbReference>
<evidence type="ECO:0000256" key="4">
    <source>
        <dbReference type="ARBA" id="ARBA00023027"/>
    </source>
</evidence>
<keyword evidence="9" id="KW-1185">Reference proteome</keyword>
<dbReference type="InterPro" id="IPR049303">
    <property type="entry name" value="Glyco_hydro_109_C"/>
</dbReference>
<comment type="caution">
    <text evidence="8">The sequence shown here is derived from an EMBL/GenBank/DDBJ whole genome shotgun (WGS) entry which is preliminary data.</text>
</comment>
<evidence type="ECO:0000259" key="6">
    <source>
        <dbReference type="Pfam" id="PF01408"/>
    </source>
</evidence>
<dbReference type="PANTHER" id="PTHR43818:SF1">
    <property type="entry name" value="GLYCOSYL HYDROLASE FAMILY 109 PROTEIN"/>
    <property type="match status" value="1"/>
</dbReference>
<feature type="domain" description="Glycosyl hydrolase 109 C-terminal" evidence="7">
    <location>
        <begin position="235"/>
        <end position="287"/>
    </location>
</feature>
<evidence type="ECO:0000256" key="3">
    <source>
        <dbReference type="ARBA" id="ARBA00022801"/>
    </source>
</evidence>
<dbReference type="GO" id="GO:0000166">
    <property type="term" value="F:nucleotide binding"/>
    <property type="evidence" value="ECO:0007669"/>
    <property type="project" value="InterPro"/>
</dbReference>
<dbReference type="Gene3D" id="3.30.360.10">
    <property type="entry name" value="Dihydrodipicolinate Reductase, domain 2"/>
    <property type="match status" value="2"/>
</dbReference>
<dbReference type="InterPro" id="IPR000683">
    <property type="entry name" value="Gfo/Idh/MocA-like_OxRdtase_N"/>
</dbReference>